<feature type="region of interest" description="Disordered" evidence="1">
    <location>
        <begin position="289"/>
        <end position="309"/>
    </location>
</feature>
<organism evidence="2 3">
    <name type="scientific">Plasmodium vivax (strain Brazil I)</name>
    <dbReference type="NCBI Taxonomy" id="1033975"/>
    <lineage>
        <taxon>Eukaryota</taxon>
        <taxon>Sar</taxon>
        <taxon>Alveolata</taxon>
        <taxon>Apicomplexa</taxon>
        <taxon>Aconoidasida</taxon>
        <taxon>Haemosporida</taxon>
        <taxon>Plasmodiidae</taxon>
        <taxon>Plasmodium</taxon>
        <taxon>Plasmodium (Plasmodium)</taxon>
    </lineage>
</organism>
<dbReference type="OrthoDB" id="389398at2759"/>
<dbReference type="AlphaFoldDB" id="A0A0J9SZR3"/>
<evidence type="ECO:0000313" key="3">
    <source>
        <dbReference type="Proteomes" id="UP000053327"/>
    </source>
</evidence>
<feature type="region of interest" description="Disordered" evidence="1">
    <location>
        <begin position="245"/>
        <end position="266"/>
    </location>
</feature>
<evidence type="ECO:0000256" key="1">
    <source>
        <dbReference type="SAM" id="MobiDB-lite"/>
    </source>
</evidence>
<sequence>MPTSVKLADIFAKTKIKEEDQKTYGSAFSELLRHINNGSVFYNYNKEGCWYISYILQREVDEFDKREYTSHVHDLLKEFILKFNINRSTTSNICMNDYVHINPDTYKIMNELYRLYDMYTKYKPIYENTIPLYCENFSDFIRYYNGFINTYKSGTDSFNKILNHFDKEVKESVSKYKRYECNKYSYAVSKLNLHTPPEPEQTIAPVRVQRQETLNALGTTGLQNSHDEVAHYPGTPESELLRVGGEDEKHVAEEKPETTHDQERTRDYVVSPEQGRVFKPGVAHNAERSHEHGITQGFRTTYNEGREGESLRARLSPYSQDFSTPDSSVHQELGDVSSFSQKLDTQTENEGMFANVRSTITGVLKDVEPAPILGVSGGMGALFLLFKYTPVGTFFRGRRGRTYGIPSGFNGPFPGEFPGYQDYLGGNIGYSQMSHLAE</sequence>
<protein>
    <submittedName>
        <fullName evidence="2">Uncharacterized protein</fullName>
    </submittedName>
</protein>
<proteinExistence type="predicted"/>
<reference evidence="2 3" key="1">
    <citation type="submission" date="2011-08" db="EMBL/GenBank/DDBJ databases">
        <title>The Genome Sequence of Plasmodium vivax Brazil I.</title>
        <authorList>
            <consortium name="The Broad Institute Genome Sequencing Platform"/>
            <consortium name="The Broad Institute Genome Sequencing Center for Infectious Disease"/>
            <person name="Neafsey D."/>
            <person name="Carlton J."/>
            <person name="Barnwell J."/>
            <person name="Collins W."/>
            <person name="Escalante A."/>
            <person name="Mullikin J."/>
            <person name="Saul A."/>
            <person name="Guigo R."/>
            <person name="Camara F."/>
            <person name="Young S.K."/>
            <person name="Zeng Q."/>
            <person name="Gargeya S."/>
            <person name="Fitzgerald M."/>
            <person name="Haas B."/>
            <person name="Abouelleil A."/>
            <person name="Alvarado L."/>
            <person name="Arachchi H.M."/>
            <person name="Berlin A."/>
            <person name="Brown A."/>
            <person name="Chapman S.B."/>
            <person name="Chen Z."/>
            <person name="Dunbar C."/>
            <person name="Freedman E."/>
            <person name="Gearin G."/>
            <person name="Gellesch M."/>
            <person name="Goldberg J."/>
            <person name="Griggs A."/>
            <person name="Gujja S."/>
            <person name="Heiman D."/>
            <person name="Howarth C."/>
            <person name="Larson L."/>
            <person name="Lui A."/>
            <person name="MacDonald P.J.P."/>
            <person name="Montmayeur A."/>
            <person name="Murphy C."/>
            <person name="Neiman D."/>
            <person name="Pearson M."/>
            <person name="Priest M."/>
            <person name="Roberts A."/>
            <person name="Saif S."/>
            <person name="Shea T."/>
            <person name="Shenoy N."/>
            <person name="Sisk P."/>
            <person name="Stolte C."/>
            <person name="Sykes S."/>
            <person name="Wortman J."/>
            <person name="Nusbaum C."/>
            <person name="Birren B."/>
        </authorList>
    </citation>
    <scope>NUCLEOTIDE SEQUENCE [LARGE SCALE GENOMIC DNA]</scope>
    <source>
        <strain evidence="2 3">Brazil I</strain>
    </source>
</reference>
<dbReference type="Proteomes" id="UP000053327">
    <property type="component" value="Unassembled WGS sequence"/>
</dbReference>
<evidence type="ECO:0000313" key="2">
    <source>
        <dbReference type="EMBL" id="KMZ88650.1"/>
    </source>
</evidence>
<name>A0A0J9SZR3_PLAV1</name>
<gene>
    <name evidence="2" type="ORF">PVBG_06012</name>
</gene>
<accession>A0A0J9SZR3</accession>
<dbReference type="EMBL" id="KQ234759">
    <property type="protein sequence ID" value="KMZ88650.1"/>
    <property type="molecule type" value="Genomic_DNA"/>
</dbReference>